<dbReference type="Proteomes" id="UP000183569">
    <property type="component" value="Unassembled WGS sequence"/>
</dbReference>
<reference evidence="1 2" key="1">
    <citation type="submission" date="2016-10" db="EMBL/GenBank/DDBJ databases">
        <authorList>
            <person name="Varghese N."/>
            <person name="Submissions S."/>
        </authorList>
    </citation>
    <scope>NUCLEOTIDE SEQUENCE [LARGE SCALE GENOMIC DNA]</scope>
    <source>
        <strain evidence="1 2">CGMCC 1.12102</strain>
    </source>
</reference>
<gene>
    <name evidence="1" type="ORF">SAMN02927897_00132</name>
</gene>
<dbReference type="GeneID" id="23846120"/>
<protein>
    <recommendedName>
        <fullName evidence="3">Gas vesicle protein</fullName>
    </recommendedName>
</protein>
<sequence length="142" mass="15024">MANEREVSETAAPTVSTQDSALSHLVSCANLGAGMVVTLVVGGQVVAGELVSGQEYALYTAKSIRAIQGDDASLKNSIALFFDDLANDYRVEEGHDIPLNYLHIKDPSWMTGTGGWMSVKGTILRVHIAKVSGFSLGKAKNA</sequence>
<evidence type="ECO:0008006" key="3">
    <source>
        <dbReference type="Google" id="ProtNLM"/>
    </source>
</evidence>
<evidence type="ECO:0000313" key="1">
    <source>
        <dbReference type="EMBL" id="SCX37878.1"/>
    </source>
</evidence>
<dbReference type="EMBL" id="FMUI01000002">
    <property type="protein sequence ID" value="SCX37878.1"/>
    <property type="molecule type" value="Genomic_DNA"/>
</dbReference>
<dbReference type="RefSeq" id="WP_017456691.1">
    <property type="nucleotide sequence ID" value="NZ_CP016337.1"/>
</dbReference>
<evidence type="ECO:0000313" key="2">
    <source>
        <dbReference type="Proteomes" id="UP000183569"/>
    </source>
</evidence>
<proteinExistence type="predicted"/>
<name>A0A1G4XB13_9ENTR</name>
<dbReference type="AlphaFoldDB" id="A0A1G4XB13"/>
<comment type="caution">
    <text evidence="1">The sequence shown here is derived from an EMBL/GenBank/DDBJ whole genome shotgun (WGS) entry which is preliminary data.</text>
</comment>
<organism evidence="1 2">
    <name type="scientific">Kosakonia sacchari</name>
    <dbReference type="NCBI Taxonomy" id="1158459"/>
    <lineage>
        <taxon>Bacteria</taxon>
        <taxon>Pseudomonadati</taxon>
        <taxon>Pseudomonadota</taxon>
        <taxon>Gammaproteobacteria</taxon>
        <taxon>Enterobacterales</taxon>
        <taxon>Enterobacteriaceae</taxon>
        <taxon>Kosakonia</taxon>
    </lineage>
</organism>
<accession>A0A1G4XB13</accession>